<dbReference type="RefSeq" id="WP_144069101.1">
    <property type="nucleotide sequence ID" value="NZ_CP041636.1"/>
</dbReference>
<feature type="domain" description="HTH tetR-type" evidence="3">
    <location>
        <begin position="22"/>
        <end position="82"/>
    </location>
</feature>
<dbReference type="InterPro" id="IPR001647">
    <property type="entry name" value="HTH_TetR"/>
</dbReference>
<dbReference type="InterPro" id="IPR009057">
    <property type="entry name" value="Homeodomain-like_sf"/>
</dbReference>
<dbReference type="KEGG" id="fer:FNB15_12940"/>
<evidence type="ECO:0000256" key="1">
    <source>
        <dbReference type="ARBA" id="ARBA00023125"/>
    </source>
</evidence>
<gene>
    <name evidence="4" type="ORF">FNB15_12940</name>
</gene>
<dbReference type="Proteomes" id="UP000317496">
    <property type="component" value="Chromosome"/>
</dbReference>
<proteinExistence type="predicted"/>
<dbReference type="InterPro" id="IPR013718">
    <property type="entry name" value="COQ9_C"/>
</dbReference>
<name>A0A516H3F3_9PROT</name>
<feature type="DNA-binding region" description="H-T-H motif" evidence="2">
    <location>
        <begin position="45"/>
        <end position="64"/>
    </location>
</feature>
<organism evidence="4 5">
    <name type="scientific">Ferrovibrio terrae</name>
    <dbReference type="NCBI Taxonomy" id="2594003"/>
    <lineage>
        <taxon>Bacteria</taxon>
        <taxon>Pseudomonadati</taxon>
        <taxon>Pseudomonadota</taxon>
        <taxon>Alphaproteobacteria</taxon>
        <taxon>Rhodospirillales</taxon>
        <taxon>Rhodospirillaceae</taxon>
        <taxon>Ferrovibrio</taxon>
    </lineage>
</organism>
<dbReference type="Pfam" id="PF00440">
    <property type="entry name" value="TetR_N"/>
    <property type="match status" value="1"/>
</dbReference>
<dbReference type="PROSITE" id="PS50977">
    <property type="entry name" value="HTH_TETR_2"/>
    <property type="match status" value="1"/>
</dbReference>
<dbReference type="OrthoDB" id="7828598at2"/>
<sequence length="224" mass="23673">MAKTTGKATRKAAAAKTGAAAERVAADPVAVMLDLVAEQGWRAVTLGRIAQASGLPLSALYGQYASKTDLLTAYARRIDLAMLAALGEPGPAPADAAAVKDRLFEAVMARFDALNPHKAAIRVMMRELPGDPVALACFLHRGLRQGLDWMLAAAELDAGGLSGAVRRKLLGGIYLDTLRVWLKDDGADMATTMAHLDKRLEQGLGLLTGRGPLSRLREKATTST</sequence>
<evidence type="ECO:0000256" key="2">
    <source>
        <dbReference type="PROSITE-ProRule" id="PRU00335"/>
    </source>
</evidence>
<keyword evidence="5" id="KW-1185">Reference proteome</keyword>
<evidence type="ECO:0000313" key="4">
    <source>
        <dbReference type="EMBL" id="QDO98120.1"/>
    </source>
</evidence>
<protein>
    <submittedName>
        <fullName evidence="4">TetR family transcriptional regulator</fullName>
    </submittedName>
</protein>
<evidence type="ECO:0000313" key="5">
    <source>
        <dbReference type="Proteomes" id="UP000317496"/>
    </source>
</evidence>
<dbReference type="AlphaFoldDB" id="A0A516H3F3"/>
<dbReference type="SUPFAM" id="SSF46689">
    <property type="entry name" value="Homeodomain-like"/>
    <property type="match status" value="1"/>
</dbReference>
<dbReference type="Pfam" id="PF08511">
    <property type="entry name" value="COQ9"/>
    <property type="match status" value="1"/>
</dbReference>
<evidence type="ECO:0000259" key="3">
    <source>
        <dbReference type="PROSITE" id="PS50977"/>
    </source>
</evidence>
<dbReference type="GO" id="GO:0003677">
    <property type="term" value="F:DNA binding"/>
    <property type="evidence" value="ECO:0007669"/>
    <property type="project" value="UniProtKB-UniRule"/>
</dbReference>
<dbReference type="Gene3D" id="1.10.357.10">
    <property type="entry name" value="Tetracycline Repressor, domain 2"/>
    <property type="match status" value="1"/>
</dbReference>
<reference evidence="4 5" key="1">
    <citation type="submission" date="2019-07" db="EMBL/GenBank/DDBJ databases">
        <title>Genome sequencing for Ferrovibrio sp. K5.</title>
        <authorList>
            <person name="Park S.-J."/>
        </authorList>
    </citation>
    <scope>NUCLEOTIDE SEQUENCE [LARGE SCALE GENOMIC DNA]</scope>
    <source>
        <strain evidence="4 5">K5</strain>
    </source>
</reference>
<dbReference type="EMBL" id="CP041636">
    <property type="protein sequence ID" value="QDO98120.1"/>
    <property type="molecule type" value="Genomic_DNA"/>
</dbReference>
<keyword evidence="1 2" id="KW-0238">DNA-binding</keyword>
<accession>A0A516H3F3</accession>